<evidence type="ECO:0000256" key="5">
    <source>
        <dbReference type="ARBA" id="ARBA00023002"/>
    </source>
</evidence>
<keyword evidence="4" id="KW-0862">Zinc</keyword>
<dbReference type="InterPro" id="IPR020843">
    <property type="entry name" value="ER"/>
</dbReference>
<protein>
    <recommendedName>
        <fullName evidence="7">Enoyl reductase (ER) domain-containing protein</fullName>
    </recommendedName>
</protein>
<dbReference type="FunFam" id="3.40.50.720:FF:000039">
    <property type="entry name" value="Alcohol dehydrogenase AdhP"/>
    <property type="match status" value="1"/>
</dbReference>
<dbReference type="InterPro" id="IPR011032">
    <property type="entry name" value="GroES-like_sf"/>
</dbReference>
<keyword evidence="6" id="KW-0520">NAD</keyword>
<reference evidence="8 9" key="1">
    <citation type="submission" date="2015-01" db="EMBL/GenBank/DDBJ databases">
        <title>The Genome Sequence of Fonsecaea multimorphosa CBS 102226.</title>
        <authorList>
            <consortium name="The Broad Institute Genomics Platform"/>
            <person name="Cuomo C."/>
            <person name="de Hoog S."/>
            <person name="Gorbushina A."/>
            <person name="Stielow B."/>
            <person name="Teixiera M."/>
            <person name="Abouelleil A."/>
            <person name="Chapman S.B."/>
            <person name="Priest M."/>
            <person name="Young S.K."/>
            <person name="Wortman J."/>
            <person name="Nusbaum C."/>
            <person name="Birren B."/>
        </authorList>
    </citation>
    <scope>NUCLEOTIDE SEQUENCE [LARGE SCALE GENOMIC DNA]</scope>
    <source>
        <strain evidence="8 9">CBS 102226</strain>
    </source>
</reference>
<sequence length="363" mass="39059">MTAVQITEFHKPYEIRHIETPRILRPYDLFIKTVAASLCHTDVMVIEGNFPTELPCTASHEGTGIVLETGCSVEGFKKGDRVLSGLPRNPCTECEDCRGPDDYRQYCTHVEGQIGTIVDGAFAEYHIADSRTSCLIPDGISFAEAAPLACAGRTVYRSIIASGIQTGEWLAIVGAGGGLGHLGVQFALAKGINVIAIDARDEGLKLCTKVGAKHIIDARNGLDSVVAELRDLTGGRGADATINVSAHRTSARLACAVTKMHGVVVQTAGPEDLSISAFDLIFRDIRIKGSLLAGREGTLEMLSQYEKRRLKVEINLFYGLDQVPVMLEALHSGKMMGKAVCIVDREAFEVDGSMQGSEIVRLA</sequence>
<comment type="similarity">
    <text evidence="2">Belongs to the zinc-containing alcohol dehydrogenase family.</text>
</comment>
<dbReference type="Proteomes" id="UP000053411">
    <property type="component" value="Unassembled WGS sequence"/>
</dbReference>
<dbReference type="PANTHER" id="PTHR42940">
    <property type="entry name" value="ALCOHOL DEHYDROGENASE 1-RELATED"/>
    <property type="match status" value="1"/>
</dbReference>
<name>A0A0D2IZ04_9EURO</name>
<keyword evidence="3" id="KW-0479">Metal-binding</keyword>
<dbReference type="RefSeq" id="XP_016636394.1">
    <property type="nucleotide sequence ID" value="XM_016772924.1"/>
</dbReference>
<organism evidence="8 9">
    <name type="scientific">Fonsecaea multimorphosa CBS 102226</name>
    <dbReference type="NCBI Taxonomy" id="1442371"/>
    <lineage>
        <taxon>Eukaryota</taxon>
        <taxon>Fungi</taxon>
        <taxon>Dikarya</taxon>
        <taxon>Ascomycota</taxon>
        <taxon>Pezizomycotina</taxon>
        <taxon>Eurotiomycetes</taxon>
        <taxon>Chaetothyriomycetidae</taxon>
        <taxon>Chaetothyriales</taxon>
        <taxon>Herpotrichiellaceae</taxon>
        <taxon>Fonsecaea</taxon>
    </lineage>
</organism>
<evidence type="ECO:0000259" key="7">
    <source>
        <dbReference type="SMART" id="SM00829"/>
    </source>
</evidence>
<dbReference type="PANTHER" id="PTHR42940:SF8">
    <property type="entry name" value="VACUOLAR PROTEIN SORTING-ASSOCIATED PROTEIN 11"/>
    <property type="match status" value="1"/>
</dbReference>
<dbReference type="Pfam" id="PF00107">
    <property type="entry name" value="ADH_zinc_N"/>
    <property type="match status" value="1"/>
</dbReference>
<evidence type="ECO:0000256" key="1">
    <source>
        <dbReference type="ARBA" id="ARBA00001947"/>
    </source>
</evidence>
<comment type="cofactor">
    <cofactor evidence="1">
        <name>Zn(2+)</name>
        <dbReference type="ChEBI" id="CHEBI:29105"/>
    </cofactor>
</comment>
<evidence type="ECO:0000256" key="6">
    <source>
        <dbReference type="ARBA" id="ARBA00023027"/>
    </source>
</evidence>
<accession>A0A0D2IZ04</accession>
<dbReference type="STRING" id="1442371.A0A0D2IZ04"/>
<evidence type="ECO:0000256" key="4">
    <source>
        <dbReference type="ARBA" id="ARBA00022833"/>
    </source>
</evidence>
<dbReference type="Pfam" id="PF08240">
    <property type="entry name" value="ADH_N"/>
    <property type="match status" value="1"/>
</dbReference>
<evidence type="ECO:0000256" key="3">
    <source>
        <dbReference type="ARBA" id="ARBA00022723"/>
    </source>
</evidence>
<keyword evidence="9" id="KW-1185">Reference proteome</keyword>
<dbReference type="VEuPathDB" id="FungiDB:Z520_02410"/>
<gene>
    <name evidence="8" type="ORF">Z520_02410</name>
</gene>
<dbReference type="InterPro" id="IPR013149">
    <property type="entry name" value="ADH-like_C"/>
</dbReference>
<dbReference type="SMART" id="SM00829">
    <property type="entry name" value="PKS_ER"/>
    <property type="match status" value="1"/>
</dbReference>
<dbReference type="GO" id="GO:0005737">
    <property type="term" value="C:cytoplasm"/>
    <property type="evidence" value="ECO:0007669"/>
    <property type="project" value="TreeGrafter"/>
</dbReference>
<dbReference type="Gene3D" id="3.90.180.10">
    <property type="entry name" value="Medium-chain alcohol dehydrogenases, catalytic domain"/>
    <property type="match status" value="1"/>
</dbReference>
<evidence type="ECO:0000256" key="2">
    <source>
        <dbReference type="ARBA" id="ARBA00008072"/>
    </source>
</evidence>
<dbReference type="AlphaFoldDB" id="A0A0D2IZ04"/>
<proteinExistence type="inferred from homology"/>
<feature type="domain" description="Enoyl reductase (ER)" evidence="7">
    <location>
        <begin position="16"/>
        <end position="341"/>
    </location>
</feature>
<dbReference type="InterPro" id="IPR036291">
    <property type="entry name" value="NAD(P)-bd_dom_sf"/>
</dbReference>
<dbReference type="SUPFAM" id="SSF51735">
    <property type="entry name" value="NAD(P)-binding Rossmann-fold domains"/>
    <property type="match status" value="1"/>
</dbReference>
<dbReference type="EMBL" id="KN848064">
    <property type="protein sequence ID" value="KIY02272.1"/>
    <property type="molecule type" value="Genomic_DNA"/>
</dbReference>
<evidence type="ECO:0000313" key="9">
    <source>
        <dbReference type="Proteomes" id="UP000053411"/>
    </source>
</evidence>
<dbReference type="OrthoDB" id="256333at2759"/>
<dbReference type="GeneID" id="27708156"/>
<dbReference type="InterPro" id="IPR013154">
    <property type="entry name" value="ADH-like_N"/>
</dbReference>
<dbReference type="GO" id="GO:0046872">
    <property type="term" value="F:metal ion binding"/>
    <property type="evidence" value="ECO:0007669"/>
    <property type="project" value="UniProtKB-KW"/>
</dbReference>
<dbReference type="GO" id="GO:0004022">
    <property type="term" value="F:alcohol dehydrogenase (NAD+) activity"/>
    <property type="evidence" value="ECO:0007669"/>
    <property type="project" value="TreeGrafter"/>
</dbReference>
<dbReference type="Gene3D" id="3.40.50.720">
    <property type="entry name" value="NAD(P)-binding Rossmann-like Domain"/>
    <property type="match status" value="1"/>
</dbReference>
<keyword evidence="5" id="KW-0560">Oxidoreductase</keyword>
<evidence type="ECO:0000313" key="8">
    <source>
        <dbReference type="EMBL" id="KIY02272.1"/>
    </source>
</evidence>
<dbReference type="SUPFAM" id="SSF50129">
    <property type="entry name" value="GroES-like"/>
    <property type="match status" value="1"/>
</dbReference>